<dbReference type="EMBL" id="CAFZ01000090">
    <property type="protein sequence ID" value="CCA70675.1"/>
    <property type="molecule type" value="Genomic_DNA"/>
</dbReference>
<feature type="region of interest" description="Disordered" evidence="1">
    <location>
        <begin position="155"/>
        <end position="200"/>
    </location>
</feature>
<evidence type="ECO:0000313" key="3">
    <source>
        <dbReference type="Proteomes" id="UP000007148"/>
    </source>
</evidence>
<name>G4TH74_SERID</name>
<proteinExistence type="predicted"/>
<feature type="compositionally biased region" description="Basic and acidic residues" evidence="1">
    <location>
        <begin position="170"/>
        <end position="191"/>
    </location>
</feature>
<protein>
    <submittedName>
        <fullName evidence="2">Uncharacterized protein</fullName>
    </submittedName>
</protein>
<gene>
    <name evidence="2" type="ORF">PIIN_04610</name>
</gene>
<organism evidence="2 3">
    <name type="scientific">Serendipita indica (strain DSM 11827)</name>
    <name type="common">Root endophyte fungus</name>
    <name type="synonym">Piriformospora indica</name>
    <dbReference type="NCBI Taxonomy" id="1109443"/>
    <lineage>
        <taxon>Eukaryota</taxon>
        <taxon>Fungi</taxon>
        <taxon>Dikarya</taxon>
        <taxon>Basidiomycota</taxon>
        <taxon>Agaricomycotina</taxon>
        <taxon>Agaricomycetes</taxon>
        <taxon>Sebacinales</taxon>
        <taxon>Serendipitaceae</taxon>
        <taxon>Serendipita</taxon>
    </lineage>
</organism>
<evidence type="ECO:0000256" key="1">
    <source>
        <dbReference type="SAM" id="MobiDB-lite"/>
    </source>
</evidence>
<dbReference type="Proteomes" id="UP000007148">
    <property type="component" value="Unassembled WGS sequence"/>
</dbReference>
<dbReference type="InParanoid" id="G4TH74"/>
<feature type="region of interest" description="Disordered" evidence="1">
    <location>
        <begin position="1"/>
        <end position="132"/>
    </location>
</feature>
<dbReference type="HOGENOM" id="CLU_1366723_0_0_1"/>
<accession>G4TH74</accession>
<reference evidence="2 3" key="1">
    <citation type="journal article" date="2011" name="PLoS Pathog.">
        <title>Endophytic Life Strategies Decoded by Genome and Transcriptome Analyses of the Mutualistic Root Symbiont Piriformospora indica.</title>
        <authorList>
            <person name="Zuccaro A."/>
            <person name="Lahrmann U."/>
            <person name="Guldener U."/>
            <person name="Langen G."/>
            <person name="Pfiffi S."/>
            <person name="Biedenkopf D."/>
            <person name="Wong P."/>
            <person name="Samans B."/>
            <person name="Grimm C."/>
            <person name="Basiewicz M."/>
            <person name="Murat C."/>
            <person name="Martin F."/>
            <person name="Kogel K.H."/>
        </authorList>
    </citation>
    <scope>NUCLEOTIDE SEQUENCE [LARGE SCALE GENOMIC DNA]</scope>
    <source>
        <strain evidence="2 3">DSM 11827</strain>
    </source>
</reference>
<comment type="caution">
    <text evidence="2">The sequence shown here is derived from an EMBL/GenBank/DDBJ whole genome shotgun (WGS) entry which is preliminary data.</text>
</comment>
<evidence type="ECO:0000313" key="2">
    <source>
        <dbReference type="EMBL" id="CCA70675.1"/>
    </source>
</evidence>
<keyword evidence="3" id="KW-1185">Reference proteome</keyword>
<dbReference type="AlphaFoldDB" id="G4TH74"/>
<sequence length="200" mass="22003">MASSSKPNPNPKRKSGWLDMDDTFDASKRPKITKGAINRYKPLEFAPPTFDEPRRTSVSQRPTLSLPLPLPPPSSFSYPGGKDKDEKSVSKLPKAYKLLEPPLRPQSPPNSTSPRGKSKATLGNIPIPPPLEIDERSSLIAHKKMRSALDTPLIMGLPFPQESSGSQSPKKRDGLKFEFERGVGPSPEKKGLPLPRIGYK</sequence>